<keyword evidence="2" id="KW-1185">Reference proteome</keyword>
<evidence type="ECO:0000313" key="2">
    <source>
        <dbReference type="Proteomes" id="UP000820818"/>
    </source>
</evidence>
<evidence type="ECO:0000313" key="1">
    <source>
        <dbReference type="EMBL" id="KAI9559969.1"/>
    </source>
</evidence>
<proteinExistence type="predicted"/>
<reference evidence="1 2" key="1">
    <citation type="submission" date="2022-05" db="EMBL/GenBank/DDBJ databases">
        <title>A multi-omics perspective on studying reproductive biology in Daphnia sinensis.</title>
        <authorList>
            <person name="Jia J."/>
        </authorList>
    </citation>
    <scope>NUCLEOTIDE SEQUENCE [LARGE SCALE GENOMIC DNA]</scope>
    <source>
        <strain evidence="1 2">WSL</strain>
    </source>
</reference>
<dbReference type="Proteomes" id="UP000820818">
    <property type="component" value="Linkage Group LG4"/>
</dbReference>
<accession>A0AAD5KSS8</accession>
<protein>
    <submittedName>
        <fullName evidence="1">Uncharacterized protein</fullName>
    </submittedName>
</protein>
<dbReference type="EMBL" id="WJBH02000004">
    <property type="protein sequence ID" value="KAI9559969.1"/>
    <property type="molecule type" value="Genomic_DNA"/>
</dbReference>
<dbReference type="AlphaFoldDB" id="A0AAD5KSS8"/>
<name>A0AAD5KSS8_9CRUS</name>
<comment type="caution">
    <text evidence="1">The sequence shown here is derived from an EMBL/GenBank/DDBJ whole genome shotgun (WGS) entry which is preliminary data.</text>
</comment>
<gene>
    <name evidence="1" type="ORF">GHT06_013977</name>
</gene>
<organism evidence="1 2">
    <name type="scientific">Daphnia sinensis</name>
    <dbReference type="NCBI Taxonomy" id="1820382"/>
    <lineage>
        <taxon>Eukaryota</taxon>
        <taxon>Metazoa</taxon>
        <taxon>Ecdysozoa</taxon>
        <taxon>Arthropoda</taxon>
        <taxon>Crustacea</taxon>
        <taxon>Branchiopoda</taxon>
        <taxon>Diplostraca</taxon>
        <taxon>Cladocera</taxon>
        <taxon>Anomopoda</taxon>
        <taxon>Daphniidae</taxon>
        <taxon>Daphnia</taxon>
        <taxon>Daphnia similis group</taxon>
    </lineage>
</organism>
<sequence length="104" mass="12034">MAIFNTWSELGSYSSYNTKTVSVITSRSRNGRTVLCLRLLKAIDTHKIASCHNRVHVLLTLISVSYYWLRDTVCTVFEWMSKLDHQAEYHDLAKDCTLCGFIVW</sequence>